<evidence type="ECO:0000313" key="2">
    <source>
        <dbReference type="Proteomes" id="UP000717328"/>
    </source>
</evidence>
<feature type="non-terminal residue" evidence="1">
    <location>
        <position position="100"/>
    </location>
</feature>
<name>A0A9P7GLG5_9AGAR</name>
<organism evidence="1 2">
    <name type="scientific">Sphagnurus paluster</name>
    <dbReference type="NCBI Taxonomy" id="117069"/>
    <lineage>
        <taxon>Eukaryota</taxon>
        <taxon>Fungi</taxon>
        <taxon>Dikarya</taxon>
        <taxon>Basidiomycota</taxon>
        <taxon>Agaricomycotina</taxon>
        <taxon>Agaricomycetes</taxon>
        <taxon>Agaricomycetidae</taxon>
        <taxon>Agaricales</taxon>
        <taxon>Tricholomatineae</taxon>
        <taxon>Lyophyllaceae</taxon>
        <taxon>Sphagnurus</taxon>
    </lineage>
</organism>
<proteinExistence type="predicted"/>
<comment type="caution">
    <text evidence="1">The sequence shown here is derived from an EMBL/GenBank/DDBJ whole genome shotgun (WGS) entry which is preliminary data.</text>
</comment>
<reference evidence="1" key="2">
    <citation type="submission" date="2021-10" db="EMBL/GenBank/DDBJ databases">
        <title>Phylogenomics reveals ancestral predisposition of the termite-cultivated fungus Termitomyces towards a domesticated lifestyle.</title>
        <authorList>
            <person name="Auxier B."/>
            <person name="Grum-Grzhimaylo A."/>
            <person name="Cardenas M.E."/>
            <person name="Lodge J.D."/>
            <person name="Laessoe T."/>
            <person name="Pedersen O."/>
            <person name="Smith M.E."/>
            <person name="Kuyper T.W."/>
            <person name="Franco-Molano E.A."/>
            <person name="Baroni T.J."/>
            <person name="Aanen D.K."/>
        </authorList>
    </citation>
    <scope>NUCLEOTIDE SEQUENCE</scope>
    <source>
        <strain evidence="1">D49</strain>
    </source>
</reference>
<dbReference type="EMBL" id="JABCKI010000996">
    <property type="protein sequence ID" value="KAG5649450.1"/>
    <property type="molecule type" value="Genomic_DNA"/>
</dbReference>
<gene>
    <name evidence="1" type="ORF">H0H81_003737</name>
</gene>
<reference evidence="1" key="1">
    <citation type="submission" date="2021-02" db="EMBL/GenBank/DDBJ databases">
        <authorList>
            <person name="Nieuwenhuis M."/>
            <person name="Van De Peppel L.J.J."/>
        </authorList>
    </citation>
    <scope>NUCLEOTIDE SEQUENCE</scope>
    <source>
        <strain evidence="1">D49</strain>
    </source>
</reference>
<dbReference type="Proteomes" id="UP000717328">
    <property type="component" value="Unassembled WGS sequence"/>
</dbReference>
<evidence type="ECO:0000313" key="1">
    <source>
        <dbReference type="EMBL" id="KAG5649450.1"/>
    </source>
</evidence>
<keyword evidence="2" id="KW-1185">Reference proteome</keyword>
<sequence length="100" mass="11295">MFVEGGACLDILEHKIVELENNTQEKVTSLNWGLSRYKVFLLHGQCLRGEALEHKAKQSERLNAAESHAKEKAVLVTRMERRALAAQITTAAVFFLFILI</sequence>
<dbReference type="AlphaFoldDB" id="A0A9P7GLG5"/>
<accession>A0A9P7GLG5</accession>
<protein>
    <submittedName>
        <fullName evidence="1">Uncharacterized protein</fullName>
    </submittedName>
</protein>